<evidence type="ECO:0000313" key="1">
    <source>
        <dbReference type="EMBL" id="KAH7919299.1"/>
    </source>
</evidence>
<name>A0ACB8B1M9_9AGAM</name>
<sequence length="135" mass="14313">MSSKAAFLGLLAATAGIASATHCTLKTMETGRWAAEFHNGAYCAGSLLEYFPPSPYSNSLDYEECTPCYNLGHLVSDHVQSFAFSAAKKSKISWWLADGTDCGGVTTEFHGGVAQNTTSSELRAASSFIACRGAR</sequence>
<organism evidence="1 2">
    <name type="scientific">Leucogyrophana mollusca</name>
    <dbReference type="NCBI Taxonomy" id="85980"/>
    <lineage>
        <taxon>Eukaryota</taxon>
        <taxon>Fungi</taxon>
        <taxon>Dikarya</taxon>
        <taxon>Basidiomycota</taxon>
        <taxon>Agaricomycotina</taxon>
        <taxon>Agaricomycetes</taxon>
        <taxon>Agaricomycetidae</taxon>
        <taxon>Boletales</taxon>
        <taxon>Boletales incertae sedis</taxon>
        <taxon>Leucogyrophana</taxon>
    </lineage>
</organism>
<dbReference type="EMBL" id="MU266673">
    <property type="protein sequence ID" value="KAH7919299.1"/>
    <property type="molecule type" value="Genomic_DNA"/>
</dbReference>
<accession>A0ACB8B1M9</accession>
<dbReference type="Proteomes" id="UP000790709">
    <property type="component" value="Unassembled WGS sequence"/>
</dbReference>
<protein>
    <submittedName>
        <fullName evidence="1">Uncharacterized protein</fullName>
    </submittedName>
</protein>
<comment type="caution">
    <text evidence="1">The sequence shown here is derived from an EMBL/GenBank/DDBJ whole genome shotgun (WGS) entry which is preliminary data.</text>
</comment>
<gene>
    <name evidence="1" type="ORF">BV22DRAFT_868345</name>
</gene>
<evidence type="ECO:0000313" key="2">
    <source>
        <dbReference type="Proteomes" id="UP000790709"/>
    </source>
</evidence>
<keyword evidence="2" id="KW-1185">Reference proteome</keyword>
<proteinExistence type="predicted"/>
<reference evidence="1" key="1">
    <citation type="journal article" date="2021" name="New Phytol.">
        <title>Evolutionary innovations through gain and loss of genes in the ectomycorrhizal Boletales.</title>
        <authorList>
            <person name="Wu G."/>
            <person name="Miyauchi S."/>
            <person name="Morin E."/>
            <person name="Kuo A."/>
            <person name="Drula E."/>
            <person name="Varga T."/>
            <person name="Kohler A."/>
            <person name="Feng B."/>
            <person name="Cao Y."/>
            <person name="Lipzen A."/>
            <person name="Daum C."/>
            <person name="Hundley H."/>
            <person name="Pangilinan J."/>
            <person name="Johnson J."/>
            <person name="Barry K."/>
            <person name="LaButti K."/>
            <person name="Ng V."/>
            <person name="Ahrendt S."/>
            <person name="Min B."/>
            <person name="Choi I.G."/>
            <person name="Park H."/>
            <person name="Plett J.M."/>
            <person name="Magnuson J."/>
            <person name="Spatafora J.W."/>
            <person name="Nagy L.G."/>
            <person name="Henrissat B."/>
            <person name="Grigoriev I.V."/>
            <person name="Yang Z.L."/>
            <person name="Xu J."/>
            <person name="Martin F.M."/>
        </authorList>
    </citation>
    <scope>NUCLEOTIDE SEQUENCE</scope>
    <source>
        <strain evidence="1">KUC20120723A-06</strain>
    </source>
</reference>